<gene>
    <name evidence="3" type="ORF">GSLYS_00019422001</name>
</gene>
<evidence type="ECO:0000259" key="2">
    <source>
        <dbReference type="PROSITE" id="PS50835"/>
    </source>
</evidence>
<dbReference type="Proteomes" id="UP001497497">
    <property type="component" value="Unassembled WGS sequence"/>
</dbReference>
<evidence type="ECO:0000256" key="1">
    <source>
        <dbReference type="SAM" id="MobiDB-lite"/>
    </source>
</evidence>
<organism evidence="3 4">
    <name type="scientific">Lymnaea stagnalis</name>
    <name type="common">Great pond snail</name>
    <name type="synonym">Helix stagnalis</name>
    <dbReference type="NCBI Taxonomy" id="6523"/>
    <lineage>
        <taxon>Eukaryota</taxon>
        <taxon>Metazoa</taxon>
        <taxon>Spiralia</taxon>
        <taxon>Lophotrochozoa</taxon>
        <taxon>Mollusca</taxon>
        <taxon>Gastropoda</taxon>
        <taxon>Heterobranchia</taxon>
        <taxon>Euthyneura</taxon>
        <taxon>Panpulmonata</taxon>
        <taxon>Hygrophila</taxon>
        <taxon>Lymnaeoidea</taxon>
        <taxon>Lymnaeidae</taxon>
        <taxon>Lymnaea</taxon>
    </lineage>
</organism>
<evidence type="ECO:0000313" key="3">
    <source>
        <dbReference type="EMBL" id="CAL1546045.1"/>
    </source>
</evidence>
<evidence type="ECO:0000313" key="4">
    <source>
        <dbReference type="Proteomes" id="UP001497497"/>
    </source>
</evidence>
<dbReference type="EMBL" id="CAXITT010000763">
    <property type="protein sequence ID" value="CAL1546045.1"/>
    <property type="molecule type" value="Genomic_DNA"/>
</dbReference>
<feature type="domain" description="Ig-like" evidence="2">
    <location>
        <begin position="1"/>
        <end position="53"/>
    </location>
</feature>
<dbReference type="InterPro" id="IPR007110">
    <property type="entry name" value="Ig-like_dom"/>
</dbReference>
<sequence length="397" mass="44876">MAHCLVTGGSKGVEGEWGDLDPRGSPDLTLAKKKDQGNYECEVLGEGSEGAVQWKKCTKNPGHLNFIPAPKFSLDHLPGEYRDEELLEFVRVVSDRTVKLTVGYTSTNRPDGFIFSNFRGTSIPHTGTGFLYCYNYGDEPQLNVSDVSQDESDEDDDPVKNSETDSKDEIEEDEDDFQIIEQFDLRLDRCPCPECTNSDDPKRSWGYVYAHTAKHVVYDDSEAKRTVVTLNYNDPDCSEGVKTLYGDAVTWEDGDRDWCNMTCVTHDRDVYQSLYSKERDREEQHTDINEKFWRCKTPLAIIVSHPHGCAKQITVGQWTNRTVKFDNQESGDQMTEYTYDTPTCSGTSGAPVVLLGEKGVGRETWWYPHYHTHSGTFDGKLNISGTSDESKVELDDQ</sequence>
<dbReference type="PROSITE" id="PS50835">
    <property type="entry name" value="IG_LIKE"/>
    <property type="match status" value="1"/>
</dbReference>
<reference evidence="3 4" key="1">
    <citation type="submission" date="2024-04" db="EMBL/GenBank/DDBJ databases">
        <authorList>
            <consortium name="Genoscope - CEA"/>
            <person name="William W."/>
        </authorList>
    </citation>
    <scope>NUCLEOTIDE SEQUENCE [LARGE SCALE GENOMIC DNA]</scope>
</reference>
<feature type="compositionally biased region" description="Acidic residues" evidence="1">
    <location>
        <begin position="148"/>
        <end position="157"/>
    </location>
</feature>
<dbReference type="SUPFAM" id="SSF50494">
    <property type="entry name" value="Trypsin-like serine proteases"/>
    <property type="match status" value="1"/>
</dbReference>
<dbReference type="AlphaFoldDB" id="A0AAV2IJQ2"/>
<feature type="compositionally biased region" description="Basic and acidic residues" evidence="1">
    <location>
        <begin position="158"/>
        <end position="167"/>
    </location>
</feature>
<name>A0AAV2IJQ2_LYMST</name>
<protein>
    <recommendedName>
        <fullName evidence="2">Ig-like domain-containing protein</fullName>
    </recommendedName>
</protein>
<keyword evidence="4" id="KW-1185">Reference proteome</keyword>
<proteinExistence type="predicted"/>
<accession>A0AAV2IJQ2</accession>
<dbReference type="InterPro" id="IPR009003">
    <property type="entry name" value="Peptidase_S1_PA"/>
</dbReference>
<feature type="region of interest" description="Disordered" evidence="1">
    <location>
        <begin position="143"/>
        <end position="174"/>
    </location>
</feature>
<comment type="caution">
    <text evidence="3">The sequence shown here is derived from an EMBL/GenBank/DDBJ whole genome shotgun (WGS) entry which is preliminary data.</text>
</comment>